<dbReference type="SUPFAM" id="SSF63748">
    <property type="entry name" value="Tudor/PWWP/MBT"/>
    <property type="match status" value="1"/>
</dbReference>
<dbReference type="Pfam" id="PF01388">
    <property type="entry name" value="ARID"/>
    <property type="match status" value="1"/>
</dbReference>
<feature type="compositionally biased region" description="Acidic residues" evidence="10">
    <location>
        <begin position="564"/>
        <end position="584"/>
    </location>
</feature>
<feature type="region of interest" description="Disordered" evidence="10">
    <location>
        <begin position="120"/>
        <end position="167"/>
    </location>
</feature>
<dbReference type="PANTHER" id="PTHR13964:SF26">
    <property type="entry name" value="AT-RICH INTERACTIVE DOMAIN-CONTAINING PROTEIN 4A"/>
    <property type="match status" value="1"/>
</dbReference>
<feature type="compositionally biased region" description="Basic and acidic residues" evidence="10">
    <location>
        <begin position="774"/>
        <end position="786"/>
    </location>
</feature>
<dbReference type="GO" id="GO:0000976">
    <property type="term" value="F:transcription cis-regulatory region binding"/>
    <property type="evidence" value="ECO:0007669"/>
    <property type="project" value="TreeGrafter"/>
</dbReference>
<feature type="compositionally biased region" description="Low complexity" evidence="10">
    <location>
        <begin position="865"/>
        <end position="896"/>
    </location>
</feature>
<dbReference type="FunFam" id="1.10.150.60:FF:000003">
    <property type="entry name" value="AT-rich interactive domain-containing protein 4B"/>
    <property type="match status" value="1"/>
</dbReference>
<dbReference type="KEGG" id="char:105899629"/>
<dbReference type="InterPro" id="IPR025995">
    <property type="entry name" value="Tudor-knot"/>
</dbReference>
<reference evidence="13" key="1">
    <citation type="submission" date="2025-08" db="UniProtKB">
        <authorList>
            <consortium name="RefSeq"/>
        </authorList>
    </citation>
    <scope>IDENTIFICATION</scope>
</reference>
<feature type="compositionally biased region" description="Basic and acidic residues" evidence="10">
    <location>
        <begin position="460"/>
        <end position="469"/>
    </location>
</feature>
<feature type="compositionally biased region" description="Low complexity" evidence="10">
    <location>
        <begin position="1403"/>
        <end position="1422"/>
    </location>
</feature>
<feature type="compositionally biased region" description="Basic and acidic residues" evidence="10">
    <location>
        <begin position="1012"/>
        <end position="1045"/>
    </location>
</feature>
<dbReference type="InterPro" id="IPR002999">
    <property type="entry name" value="Tudor"/>
</dbReference>
<dbReference type="InterPro" id="IPR047472">
    <property type="entry name" value="Tudor_ARID4A_rpt1"/>
</dbReference>
<dbReference type="PROSITE" id="PS51011">
    <property type="entry name" value="ARID"/>
    <property type="match status" value="1"/>
</dbReference>
<feature type="compositionally biased region" description="Polar residues" evidence="10">
    <location>
        <begin position="703"/>
        <end position="714"/>
    </location>
</feature>
<dbReference type="CDD" id="cd20459">
    <property type="entry name" value="Tudor_ARID4A_rpt1"/>
    <property type="match status" value="1"/>
</dbReference>
<dbReference type="Gene3D" id="1.10.150.60">
    <property type="entry name" value="ARID DNA-binding domain"/>
    <property type="match status" value="1"/>
</dbReference>
<dbReference type="Pfam" id="PF11717">
    <property type="entry name" value="Tudor-knot"/>
    <property type="match status" value="1"/>
</dbReference>
<dbReference type="InterPro" id="IPR047473">
    <property type="entry name" value="CBD_RBP1-like"/>
</dbReference>
<feature type="compositionally biased region" description="Low complexity" evidence="10">
    <location>
        <begin position="426"/>
        <end position="446"/>
    </location>
</feature>
<evidence type="ECO:0000256" key="10">
    <source>
        <dbReference type="SAM" id="MobiDB-lite"/>
    </source>
</evidence>
<dbReference type="Proteomes" id="UP000515152">
    <property type="component" value="Chromosome 14"/>
</dbReference>
<keyword evidence="7" id="KW-0238">DNA-binding</keyword>
<dbReference type="SMART" id="SM01014">
    <property type="entry name" value="ARID"/>
    <property type="match status" value="1"/>
</dbReference>
<gene>
    <name evidence="13" type="primary">arid4a</name>
</gene>
<protein>
    <submittedName>
        <fullName evidence="13">AT-rich interactive domain-containing protein 4A</fullName>
    </submittedName>
</protein>
<keyword evidence="5" id="KW-0156">Chromatin regulator</keyword>
<dbReference type="InterPro" id="IPR016197">
    <property type="entry name" value="Chromo-like_dom_sf"/>
</dbReference>
<keyword evidence="9" id="KW-0539">Nucleus</keyword>
<feature type="compositionally biased region" description="Basic and acidic residues" evidence="10">
    <location>
        <begin position="509"/>
        <end position="543"/>
    </location>
</feature>
<dbReference type="InterPro" id="IPR051232">
    <property type="entry name" value="ARID/SWI1_ChromRemod"/>
</dbReference>
<dbReference type="CDD" id="cd16882">
    <property type="entry name" value="ARID_ARID4A"/>
    <property type="match status" value="1"/>
</dbReference>
<dbReference type="GO" id="GO:0005634">
    <property type="term" value="C:nucleus"/>
    <property type="evidence" value="ECO:0007669"/>
    <property type="project" value="UniProtKB-SubCell"/>
</dbReference>
<feature type="region of interest" description="Disordered" evidence="10">
    <location>
        <begin position="1387"/>
        <end position="1433"/>
    </location>
</feature>
<keyword evidence="6" id="KW-0805">Transcription regulation</keyword>
<keyword evidence="12" id="KW-1185">Reference proteome</keyword>
<feature type="compositionally biased region" description="Basic and acidic residues" evidence="10">
    <location>
        <begin position="1326"/>
        <end position="1337"/>
    </location>
</feature>
<feature type="region of interest" description="Disordered" evidence="10">
    <location>
        <begin position="660"/>
        <end position="1344"/>
    </location>
</feature>
<keyword evidence="3" id="KW-0597">Phosphoprotein</keyword>
<evidence type="ECO:0000256" key="4">
    <source>
        <dbReference type="ARBA" id="ARBA00022843"/>
    </source>
</evidence>
<dbReference type="InterPro" id="IPR001606">
    <property type="entry name" value="ARID_dom"/>
</dbReference>
<feature type="compositionally biased region" description="Basic and acidic residues" evidence="10">
    <location>
        <begin position="677"/>
        <end position="689"/>
    </location>
</feature>
<dbReference type="InterPro" id="IPR000953">
    <property type="entry name" value="Chromo/chromo_shadow_dom"/>
</dbReference>
<feature type="domain" description="ARID" evidence="11">
    <location>
        <begin position="301"/>
        <end position="393"/>
    </location>
</feature>
<feature type="compositionally biased region" description="Low complexity" evidence="10">
    <location>
        <begin position="1148"/>
        <end position="1167"/>
    </location>
</feature>
<dbReference type="SMART" id="SM00298">
    <property type="entry name" value="CHROMO"/>
    <property type="match status" value="1"/>
</dbReference>
<feature type="compositionally biased region" description="Low complexity" evidence="10">
    <location>
        <begin position="922"/>
        <end position="942"/>
    </location>
</feature>
<keyword evidence="2" id="KW-1017">Isopeptide bond</keyword>
<evidence type="ECO:0000256" key="8">
    <source>
        <dbReference type="ARBA" id="ARBA00023163"/>
    </source>
</evidence>
<feature type="compositionally biased region" description="Basic residues" evidence="10">
    <location>
        <begin position="611"/>
        <end position="620"/>
    </location>
</feature>
<proteinExistence type="predicted"/>
<evidence type="ECO:0000256" key="9">
    <source>
        <dbReference type="ARBA" id="ARBA00023242"/>
    </source>
</evidence>
<feature type="compositionally biased region" description="Polar residues" evidence="10">
    <location>
        <begin position="1308"/>
        <end position="1325"/>
    </location>
</feature>
<feature type="compositionally biased region" description="Basic residues" evidence="10">
    <location>
        <begin position="667"/>
        <end position="676"/>
    </location>
</feature>
<feature type="compositionally biased region" description="Low complexity" evidence="10">
    <location>
        <begin position="1178"/>
        <end position="1196"/>
    </location>
</feature>
<feature type="compositionally biased region" description="Acidic residues" evidence="10">
    <location>
        <begin position="150"/>
        <end position="164"/>
    </location>
</feature>
<feature type="compositionally biased region" description="Low complexity" evidence="10">
    <location>
        <begin position="1228"/>
        <end position="1239"/>
    </location>
</feature>
<feature type="compositionally biased region" description="Acidic residues" evidence="10">
    <location>
        <begin position="794"/>
        <end position="804"/>
    </location>
</feature>
<dbReference type="Gene3D" id="2.30.30.140">
    <property type="match status" value="3"/>
</dbReference>
<feature type="compositionally biased region" description="Basic and acidic residues" evidence="10">
    <location>
        <begin position="484"/>
        <end position="494"/>
    </location>
</feature>
<feature type="compositionally biased region" description="Low complexity" evidence="10">
    <location>
        <begin position="805"/>
        <end position="841"/>
    </location>
</feature>
<dbReference type="GO" id="GO:0006325">
    <property type="term" value="P:chromatin organization"/>
    <property type="evidence" value="ECO:0007669"/>
    <property type="project" value="UniProtKB-KW"/>
</dbReference>
<evidence type="ECO:0000256" key="7">
    <source>
        <dbReference type="ARBA" id="ARBA00023125"/>
    </source>
</evidence>
<dbReference type="SUPFAM" id="SSF54160">
    <property type="entry name" value="Chromo domain-like"/>
    <property type="match status" value="1"/>
</dbReference>
<dbReference type="RefSeq" id="XP_012682282.2">
    <property type="nucleotide sequence ID" value="XM_012826828.3"/>
</dbReference>
<evidence type="ECO:0000313" key="12">
    <source>
        <dbReference type="Proteomes" id="UP000515152"/>
    </source>
</evidence>
<feature type="compositionally biased region" description="Basic and acidic residues" evidence="10">
    <location>
        <begin position="1240"/>
        <end position="1253"/>
    </location>
</feature>
<dbReference type="CTD" id="5926"/>
<name>A0A6P3VWL4_CLUHA</name>
<evidence type="ECO:0000256" key="5">
    <source>
        <dbReference type="ARBA" id="ARBA00022853"/>
    </source>
</evidence>
<evidence type="ECO:0000256" key="1">
    <source>
        <dbReference type="ARBA" id="ARBA00004123"/>
    </source>
</evidence>
<feature type="compositionally biased region" description="Low complexity" evidence="10">
    <location>
        <begin position="994"/>
        <end position="1008"/>
    </location>
</feature>
<dbReference type="PANTHER" id="PTHR13964">
    <property type="entry name" value="RBP-RELATED"/>
    <property type="match status" value="1"/>
</dbReference>
<feature type="region of interest" description="Disordered" evidence="10">
    <location>
        <begin position="408"/>
        <end position="621"/>
    </location>
</feature>
<dbReference type="FunFam" id="2.30.30.140:FF:000012">
    <property type="entry name" value="AT-rich interactive domain-containing protein 4A"/>
    <property type="match status" value="1"/>
</dbReference>
<dbReference type="SUPFAM" id="SSF46774">
    <property type="entry name" value="ARID-like"/>
    <property type="match status" value="1"/>
</dbReference>
<keyword evidence="4" id="KW-0832">Ubl conjugation</keyword>
<feature type="compositionally biased region" description="Basic and acidic residues" evidence="10">
    <location>
        <begin position="846"/>
        <end position="859"/>
    </location>
</feature>
<feature type="compositionally biased region" description="Acidic residues" evidence="10">
    <location>
        <begin position="272"/>
        <end position="302"/>
    </location>
</feature>
<feature type="region of interest" description="Disordered" evidence="10">
    <location>
        <begin position="269"/>
        <end position="303"/>
    </location>
</feature>
<evidence type="ECO:0000256" key="3">
    <source>
        <dbReference type="ARBA" id="ARBA00022553"/>
    </source>
</evidence>
<dbReference type="InterPro" id="IPR036431">
    <property type="entry name" value="ARID_dom_sf"/>
</dbReference>
<feature type="compositionally biased region" description="Basic and acidic residues" evidence="10">
    <location>
        <begin position="585"/>
        <end position="595"/>
    </location>
</feature>
<keyword evidence="8" id="KW-0804">Transcription</keyword>
<evidence type="ECO:0000259" key="11">
    <source>
        <dbReference type="PROSITE" id="PS51011"/>
    </source>
</evidence>
<dbReference type="GeneID" id="105899629"/>
<organism evidence="12 13">
    <name type="scientific">Clupea harengus</name>
    <name type="common">Atlantic herring</name>
    <dbReference type="NCBI Taxonomy" id="7950"/>
    <lineage>
        <taxon>Eukaryota</taxon>
        <taxon>Metazoa</taxon>
        <taxon>Chordata</taxon>
        <taxon>Craniata</taxon>
        <taxon>Vertebrata</taxon>
        <taxon>Euteleostomi</taxon>
        <taxon>Actinopterygii</taxon>
        <taxon>Neopterygii</taxon>
        <taxon>Teleostei</taxon>
        <taxon>Clupei</taxon>
        <taxon>Clupeiformes</taxon>
        <taxon>Clupeoidei</taxon>
        <taxon>Clupeidae</taxon>
        <taxon>Clupea</taxon>
    </lineage>
</organism>
<evidence type="ECO:0000256" key="6">
    <source>
        <dbReference type="ARBA" id="ARBA00023015"/>
    </source>
</evidence>
<sequence>MKAADEPAYLTVGTDVSAKYRGAFCEAKIKTVKRMVKVKVMLKGDTTSQVVQDDQVKGPLRVGSTVEVKSPEGALSEAVINKLTDASWYTVVFDDGDEKTLRRTSLCLKGERHFAESETLDQLPLTNPEHFGTPVIKKTNRGRRTSQAVADEDKESTTSEDEEDDRRRLSDELLGKVACVQSGNTSFLALIISPSCNDDLTVKKDQCLVRSFADSKFHTVARKDIHQLSTDSISRSEYSSKKGSEGAAHFLKAKEVPEGWKMDMSEILESSSSDDEEGGGKESEEEEKEVEADQPDDEPDPEERDHFLQQLYKFMEDRGTPINKPPVLGYKDLNLFKLFRLVYQHGGCDKIESGSVWKQIYMDLGIPVLNSAASYNVKTAYRKYLYGFEEYCRSAGITFRTVHHNNPRPVVVPPAEQQKAVKQEPSEPQGQPEQPATTATAAAATTDNKPAANEDDSEPEGEKSHKEVSSPRGRRRCTVTPVKVEQKEPMRQERQPPPPPPPLPPPQQHQKEEQQRRKEAREEREKEAREEREKEEREREGRAGGEASEEEPPGKRRSRRFEESDKESEDEDQEEEDDDEEDDGERSRTRERGENDGGDEDSEHSVTGTKVRVKYGRGKTQKIYEANIKNTENDDGEVLYLVHYYGWNVRYDEWVKADRIIWPDKGLKRKQKKKVKNKEDGDKEDDKQAKMGPKRGRPPLKSTPPSASRSTSKTPSDESRSGSKSSRHSDPPGLPNGEGTPRRRTRRTSGMYDSEDRGSNDSGNSSEDSDSEDLTEKKPDWTERTDQAVAAKLEDDEEEEEEEAAGAAPAAAAAAEGGSAAEVAPATATAAVMTTTDVEAASSPSEKPKAPETHDCGDKAEDEPVVATLTTPTTATTTTPSTPSTPSTPTPSSVPLTPEPEEKLTPRSKARRGRPKEPGSETPSQPAVAAAPTSTPTPAALPEGDTPGSLPRPAKKPQEVPLSPQLGLSERPREPAGSDTDSADEEVDAEEHNVSTVSAVSASPISSVAKRKATEQRSPEKRARLEPPKTLSPEKRAPEPERRNEGVPTDGMEQLAAVAAAAAEAEVKTEMPSLTREVQAKTEAGAPSSVPPQVEPSSGRDEEMMPQIGPEALVCYEVDLDDLDEKEKPASELLLPTREVKNQPPPSSSSSSSSSSTSSSLSSHLSLGATATAGPQRASTVSSSTSPPTSAASPESHSTKSESDVTIEVDGESQEGLGEAESMHGFDASASSSNSSLSLQERDAKDRGQKRLTDGNSSSASKKVKRNQKRSSTTGKTEKNGTGHSSDSEDLPATDPSNKLTPIKHSSIAKSQKQSRSPGTVSPNSKELDKDKHKEKQTFPSPRTYKWTFQHTELDNMSSTDRISFLQDKLQEIRKYYMSLKSEVASIDRRRKRLKKKEREVSHTTASTSSSSDTGMSPSSASPTQNTVAVECR</sequence>
<evidence type="ECO:0000256" key="2">
    <source>
        <dbReference type="ARBA" id="ARBA00022499"/>
    </source>
</evidence>
<dbReference type="FunFam" id="2.30.30.140:FF:000009">
    <property type="entry name" value="AT-rich interactive domain-containing protein 4B"/>
    <property type="match status" value="1"/>
</dbReference>
<dbReference type="SMART" id="SM00501">
    <property type="entry name" value="BRIGHT"/>
    <property type="match status" value="1"/>
</dbReference>
<comment type="subcellular location">
    <subcellularLocation>
        <location evidence="1">Nucleus</location>
    </subcellularLocation>
</comment>
<dbReference type="OrthoDB" id="10068428at2759"/>
<dbReference type="CDD" id="cd18641">
    <property type="entry name" value="CBD_RBP1_like"/>
    <property type="match status" value="1"/>
</dbReference>
<feature type="compositionally biased region" description="Pro residues" evidence="10">
    <location>
        <begin position="495"/>
        <end position="507"/>
    </location>
</feature>
<dbReference type="SMART" id="SM00333">
    <property type="entry name" value="TUDOR"/>
    <property type="match status" value="1"/>
</dbReference>
<feature type="compositionally biased region" description="Polar residues" evidence="10">
    <location>
        <begin position="1423"/>
        <end position="1433"/>
    </location>
</feature>
<evidence type="ECO:0000313" key="13">
    <source>
        <dbReference type="RefSeq" id="XP_012682282.2"/>
    </source>
</evidence>
<dbReference type="Pfam" id="PF08169">
    <property type="entry name" value="RBB1NT"/>
    <property type="match status" value="1"/>
</dbReference>
<dbReference type="InterPro" id="IPR012603">
    <property type="entry name" value="ARID4A/B_PWWP"/>
</dbReference>
<accession>A0A6P3VWL4</accession>
<dbReference type="GO" id="GO:0006357">
    <property type="term" value="P:regulation of transcription by RNA polymerase II"/>
    <property type="evidence" value="ECO:0007669"/>
    <property type="project" value="TreeGrafter"/>
</dbReference>
<dbReference type="CDD" id="cd20390">
    <property type="entry name" value="Tudor_ARID4_rpt2"/>
    <property type="match status" value="1"/>
</dbReference>